<dbReference type="NCBIfam" id="NF006745">
    <property type="entry name" value="PRK09270.1-4"/>
    <property type="match status" value="1"/>
</dbReference>
<dbReference type="Gene3D" id="3.40.50.300">
    <property type="entry name" value="P-loop containing nucleotide triphosphate hydrolases"/>
    <property type="match status" value="1"/>
</dbReference>
<reference evidence="2 3" key="1">
    <citation type="submission" date="2020-07" db="EMBL/GenBank/DDBJ databases">
        <title>Electron transfer.</title>
        <authorList>
            <person name="Huang L."/>
            <person name="Liu X."/>
            <person name="Zhou S."/>
        </authorList>
    </citation>
    <scope>NUCLEOTIDE SEQUENCE [LARGE SCALE GENOMIC DNA]</scope>
    <source>
        <strain evidence="2 3">Lx1</strain>
    </source>
</reference>
<dbReference type="InterPro" id="IPR006083">
    <property type="entry name" value="PRK/URK"/>
</dbReference>
<dbReference type="PANTHER" id="PTHR10285">
    <property type="entry name" value="URIDINE KINASE"/>
    <property type="match status" value="1"/>
</dbReference>
<keyword evidence="2" id="KW-0418">Kinase</keyword>
<keyword evidence="2" id="KW-0808">Transferase</keyword>
<dbReference type="GO" id="GO:0005524">
    <property type="term" value="F:ATP binding"/>
    <property type="evidence" value="ECO:0007669"/>
    <property type="project" value="InterPro"/>
</dbReference>
<dbReference type="Proteomes" id="UP000512286">
    <property type="component" value="Chromosome"/>
</dbReference>
<evidence type="ECO:0000313" key="2">
    <source>
        <dbReference type="EMBL" id="QLY82071.1"/>
    </source>
</evidence>
<evidence type="ECO:0000313" key="3">
    <source>
        <dbReference type="Proteomes" id="UP000512286"/>
    </source>
</evidence>
<name>A0A7D6W3R7_9CLOT</name>
<dbReference type="SUPFAM" id="SSF52540">
    <property type="entry name" value="P-loop containing nucleoside triphosphate hydrolases"/>
    <property type="match status" value="1"/>
</dbReference>
<dbReference type="KEGG" id="cint:HZF06_10940"/>
<proteinExistence type="predicted"/>
<feature type="domain" description="Phosphoribulokinase/uridine kinase" evidence="1">
    <location>
        <begin position="54"/>
        <end position="228"/>
    </location>
</feature>
<dbReference type="InterPro" id="IPR027417">
    <property type="entry name" value="P-loop_NTPase"/>
</dbReference>
<organism evidence="2 3">
    <name type="scientific">Clostridium intestinale</name>
    <dbReference type="NCBI Taxonomy" id="36845"/>
    <lineage>
        <taxon>Bacteria</taxon>
        <taxon>Bacillati</taxon>
        <taxon>Bacillota</taxon>
        <taxon>Clostridia</taxon>
        <taxon>Eubacteriales</taxon>
        <taxon>Clostridiaceae</taxon>
        <taxon>Clostridium</taxon>
    </lineage>
</organism>
<dbReference type="AlphaFoldDB" id="A0A7D6W3R7"/>
<dbReference type="GO" id="GO:0016301">
    <property type="term" value="F:kinase activity"/>
    <property type="evidence" value="ECO:0007669"/>
    <property type="project" value="UniProtKB-KW"/>
</dbReference>
<accession>A0A7D6W3R7</accession>
<dbReference type="EMBL" id="CP059378">
    <property type="protein sequence ID" value="QLY82071.1"/>
    <property type="molecule type" value="Genomic_DNA"/>
</dbReference>
<protein>
    <submittedName>
        <fullName evidence="2">Nucleoside/nucleotide kinase family protein</fullName>
    </submittedName>
</protein>
<dbReference type="Pfam" id="PF00485">
    <property type="entry name" value="PRK"/>
    <property type="match status" value="1"/>
</dbReference>
<sequence length="254" mass="29718">MINEVVILNLELEVNGFKYNVTYSESEIKEIFIPLLNKIISIRNRRNNRIIVFLAAPPATGKSTLALFLEQLSKKLTDFFYVQALPLDGFHYTNRYLKNHRATINSKEYNLHDIKGMPETFDFESLYKSINNLKNKNVKWPIYDRTLHDPIYDAIEVTSDIVIIEGNWLLLAENKWDKLKELCDYSIFIEADGDILKDRLIKRKLKGGSTYNQALEFYKRTDSKNVNRVMEHRLNSDITLKLLESGEYSLKTEL</sequence>
<evidence type="ECO:0000259" key="1">
    <source>
        <dbReference type="Pfam" id="PF00485"/>
    </source>
</evidence>
<gene>
    <name evidence="2" type="ORF">HZF06_10940</name>
</gene>